<feature type="region of interest" description="Disordered" evidence="1">
    <location>
        <begin position="1"/>
        <end position="70"/>
    </location>
</feature>
<sequence length="70" mass="7593">AARSAGGAVPLLPASPPGRQHPRLHLLALPSREMGRRAGPLSPPPGGRLPRSRAVRVVRRRRGDEQPRRL</sequence>
<dbReference type="EMBL" id="CADCVL010000163">
    <property type="protein sequence ID" value="CAA9474081.1"/>
    <property type="molecule type" value="Genomic_DNA"/>
</dbReference>
<evidence type="ECO:0000256" key="1">
    <source>
        <dbReference type="SAM" id="MobiDB-lite"/>
    </source>
</evidence>
<feature type="non-terminal residue" evidence="2">
    <location>
        <position position="70"/>
    </location>
</feature>
<evidence type="ECO:0000313" key="2">
    <source>
        <dbReference type="EMBL" id="CAA9474081.1"/>
    </source>
</evidence>
<proteinExistence type="predicted"/>
<gene>
    <name evidence="2" type="ORF">AVDCRST_MAG65-982</name>
</gene>
<dbReference type="AlphaFoldDB" id="A0A6J4RJA4"/>
<protein>
    <submittedName>
        <fullName evidence="2">Uncharacterized protein</fullName>
    </submittedName>
</protein>
<feature type="non-terminal residue" evidence="2">
    <location>
        <position position="1"/>
    </location>
</feature>
<reference evidence="2" key="1">
    <citation type="submission" date="2020-02" db="EMBL/GenBank/DDBJ databases">
        <authorList>
            <person name="Meier V. D."/>
        </authorList>
    </citation>
    <scope>NUCLEOTIDE SEQUENCE</scope>
    <source>
        <strain evidence="2">AVDCRST_MAG65</strain>
    </source>
</reference>
<accession>A0A6J4RJA4</accession>
<organism evidence="2">
    <name type="scientific">uncultured Solirubrobacteraceae bacterium</name>
    <dbReference type="NCBI Taxonomy" id="1162706"/>
    <lineage>
        <taxon>Bacteria</taxon>
        <taxon>Bacillati</taxon>
        <taxon>Actinomycetota</taxon>
        <taxon>Thermoleophilia</taxon>
        <taxon>Solirubrobacterales</taxon>
        <taxon>Solirubrobacteraceae</taxon>
        <taxon>environmental samples</taxon>
    </lineage>
</organism>
<name>A0A6J4RJA4_9ACTN</name>
<feature type="compositionally biased region" description="Basic residues" evidence="1">
    <location>
        <begin position="50"/>
        <end position="61"/>
    </location>
</feature>